<evidence type="ECO:0000313" key="7">
    <source>
        <dbReference type="Proteomes" id="UP000829196"/>
    </source>
</evidence>
<organism evidence="6 7">
    <name type="scientific">Dendrobium nobile</name>
    <name type="common">Orchid</name>
    <dbReference type="NCBI Taxonomy" id="94219"/>
    <lineage>
        <taxon>Eukaryota</taxon>
        <taxon>Viridiplantae</taxon>
        <taxon>Streptophyta</taxon>
        <taxon>Embryophyta</taxon>
        <taxon>Tracheophyta</taxon>
        <taxon>Spermatophyta</taxon>
        <taxon>Magnoliopsida</taxon>
        <taxon>Liliopsida</taxon>
        <taxon>Asparagales</taxon>
        <taxon>Orchidaceae</taxon>
        <taxon>Epidendroideae</taxon>
        <taxon>Malaxideae</taxon>
        <taxon>Dendrobiinae</taxon>
        <taxon>Dendrobium</taxon>
    </lineage>
</organism>
<evidence type="ECO:0000313" key="6">
    <source>
        <dbReference type="EMBL" id="KAI0495311.1"/>
    </source>
</evidence>
<dbReference type="GO" id="GO:0080043">
    <property type="term" value="F:quercetin 3-O-glucosyltransferase activity"/>
    <property type="evidence" value="ECO:0007669"/>
    <property type="project" value="TreeGrafter"/>
</dbReference>
<feature type="domain" description="Glycosyltransferase N-terminal" evidence="5">
    <location>
        <begin position="11"/>
        <end position="49"/>
    </location>
</feature>
<dbReference type="AlphaFoldDB" id="A0A8T3AH09"/>
<dbReference type="EMBL" id="JAGYWB010000017">
    <property type="protein sequence ID" value="KAI0495311.1"/>
    <property type="molecule type" value="Genomic_DNA"/>
</dbReference>
<evidence type="ECO:0000256" key="3">
    <source>
        <dbReference type="RuleBase" id="RU003718"/>
    </source>
</evidence>
<dbReference type="Proteomes" id="UP000829196">
    <property type="component" value="Unassembled WGS sequence"/>
</dbReference>
<dbReference type="Gene3D" id="3.40.50.2000">
    <property type="entry name" value="Glycogen Phosphorylase B"/>
    <property type="match status" value="2"/>
</dbReference>
<dbReference type="InterPro" id="IPR058980">
    <property type="entry name" value="Glyco_transf_N"/>
</dbReference>
<keyword evidence="2 3" id="KW-0808">Transferase</keyword>
<dbReference type="FunFam" id="3.40.50.2000:FF:000027">
    <property type="entry name" value="Glycosyltransferase"/>
    <property type="match status" value="1"/>
</dbReference>
<comment type="similarity">
    <text evidence="1 3">Belongs to the UDP-glycosyltransferase family.</text>
</comment>
<gene>
    <name evidence="6" type="ORF">KFK09_025461</name>
</gene>
<dbReference type="OrthoDB" id="5835829at2759"/>
<dbReference type="InterPro" id="IPR002213">
    <property type="entry name" value="UDP_glucos_trans"/>
</dbReference>
<keyword evidence="3" id="KW-0328">Glycosyltransferase</keyword>
<evidence type="ECO:0000259" key="5">
    <source>
        <dbReference type="Pfam" id="PF26168"/>
    </source>
</evidence>
<dbReference type="CDD" id="cd03784">
    <property type="entry name" value="GT1_Gtf-like"/>
    <property type="match status" value="1"/>
</dbReference>
<evidence type="ECO:0000256" key="4">
    <source>
        <dbReference type="RuleBase" id="RU362057"/>
    </source>
</evidence>
<dbReference type="PANTHER" id="PTHR11926">
    <property type="entry name" value="GLUCOSYL/GLUCURONOSYL TRANSFERASES"/>
    <property type="match status" value="1"/>
</dbReference>
<dbReference type="PANTHER" id="PTHR11926:SF774">
    <property type="entry name" value="UDP-GLYCOSYLTRANSFERASE 85A1-RELATED"/>
    <property type="match status" value="1"/>
</dbReference>
<comment type="caution">
    <text evidence="6">The sequence shown here is derived from an EMBL/GenBank/DDBJ whole genome shotgun (WGS) entry which is preliminary data.</text>
</comment>
<accession>A0A8T3AH09</accession>
<proteinExistence type="inferred from homology"/>
<dbReference type="SMR" id="A0A8T3AH09"/>
<protein>
    <recommendedName>
        <fullName evidence="4">Glycosyltransferase</fullName>
        <ecNumber evidence="4">2.4.1.-</ecNumber>
    </recommendedName>
</protein>
<dbReference type="Pfam" id="PF00201">
    <property type="entry name" value="UDPGT"/>
    <property type="match status" value="1"/>
</dbReference>
<dbReference type="PROSITE" id="PS00375">
    <property type="entry name" value="UDPGT"/>
    <property type="match status" value="1"/>
</dbReference>
<reference evidence="6" key="1">
    <citation type="journal article" date="2022" name="Front. Genet.">
        <title>Chromosome-Scale Assembly of the Dendrobium nobile Genome Provides Insights Into the Molecular Mechanism of the Biosynthesis of the Medicinal Active Ingredient of Dendrobium.</title>
        <authorList>
            <person name="Xu Q."/>
            <person name="Niu S.-C."/>
            <person name="Li K.-L."/>
            <person name="Zheng P.-J."/>
            <person name="Zhang X.-J."/>
            <person name="Jia Y."/>
            <person name="Liu Y."/>
            <person name="Niu Y.-X."/>
            <person name="Yu L.-H."/>
            <person name="Chen D.-F."/>
            <person name="Zhang G.-Q."/>
        </authorList>
    </citation>
    <scope>NUCLEOTIDE SEQUENCE</scope>
    <source>
        <tissue evidence="6">Leaf</tissue>
    </source>
</reference>
<dbReference type="EC" id="2.4.1.-" evidence="4"/>
<dbReference type="Pfam" id="PF26168">
    <property type="entry name" value="Glyco_transf_N"/>
    <property type="match status" value="1"/>
</dbReference>
<evidence type="ECO:0000256" key="1">
    <source>
        <dbReference type="ARBA" id="ARBA00009995"/>
    </source>
</evidence>
<dbReference type="SUPFAM" id="SSF53756">
    <property type="entry name" value="UDP-Glycosyltransferase/glycogen phosphorylase"/>
    <property type="match status" value="1"/>
</dbReference>
<sequence>MGSASSEKAHAVCVPFPAQGHMNPMLKVAKLLHSHGFHITFVLTEFNHRRLVLSSGKEAVRGLSDFQFRTIPDGLPFSEEDATQDIPTLCDSTSKNCLPHFRRLIAELNEENNNNDSRPPVSCIVSDGSMSFTLDAARELGIPEVLFWTTSACGYLAYNYYRHLIDRGLIPLKDIGNVNDGFLDAKVDWISGLMKDMRLKDFPTFIRTVDANDIMLNFLVQETLRTSQASAIILNTFVDLEQSAITALKKLLPPIYSIGPLTLLSRNKILNESPITTITSSLWKKDDFCLNWLDGHHDPRSIVYVNFGSITMITNEQLLEFAWGLANSGYHFLWVIRPDIVKGESSMLPPEFIEETKERGLMVSWCAQEEVLMHPTIGVFLTHSGWNSTIESISFGVPMICWPFFAEQQTNCKYACMEWGVGLEIDNNVKRKEVEELIREMMAGQKKGKEIRKKAMEWKESAVKATGPDGTSLVNFERMISEVLLRNKENQPKNNGVK</sequence>
<dbReference type="FunFam" id="3.40.50.2000:FF:000055">
    <property type="entry name" value="Glycosyltransferase"/>
    <property type="match status" value="1"/>
</dbReference>
<dbReference type="GO" id="GO:0080044">
    <property type="term" value="F:quercetin 7-O-glucosyltransferase activity"/>
    <property type="evidence" value="ECO:0007669"/>
    <property type="project" value="TreeGrafter"/>
</dbReference>
<keyword evidence="7" id="KW-1185">Reference proteome</keyword>
<dbReference type="InterPro" id="IPR035595">
    <property type="entry name" value="UDP_glycos_trans_CS"/>
</dbReference>
<evidence type="ECO:0000256" key="2">
    <source>
        <dbReference type="ARBA" id="ARBA00022679"/>
    </source>
</evidence>
<name>A0A8T3AH09_DENNO</name>